<dbReference type="InterPro" id="IPR039104">
    <property type="entry name" value="6PGL"/>
</dbReference>
<dbReference type="Pfam" id="PF01182">
    <property type="entry name" value="Glucosamine_iso"/>
    <property type="match status" value="1"/>
</dbReference>
<feature type="non-terminal residue" evidence="2">
    <location>
        <position position="160"/>
    </location>
</feature>
<feature type="domain" description="Glucosamine/galactosamine-6-phosphate isomerase" evidence="1">
    <location>
        <begin position="9"/>
        <end position="159"/>
    </location>
</feature>
<dbReference type="SUPFAM" id="SSF100950">
    <property type="entry name" value="NagB/RpiA/CoA transferase-like"/>
    <property type="match status" value="1"/>
</dbReference>
<dbReference type="EMBL" id="UINC01215592">
    <property type="protein sequence ID" value="SVE41348.1"/>
    <property type="molecule type" value="Genomic_DNA"/>
</dbReference>
<dbReference type="InterPro" id="IPR037171">
    <property type="entry name" value="NagB/RpiA_transferase-like"/>
</dbReference>
<protein>
    <recommendedName>
        <fullName evidence="1">Glucosamine/galactosamine-6-phosphate isomerase domain-containing protein</fullName>
    </recommendedName>
</protein>
<dbReference type="AlphaFoldDB" id="A0A383DBW9"/>
<sequence length="160" mass="17974">VSSVRIFPNSDTLAGAIALRFREEAKQAARENRLYSLVLTGGATAEKIYQKFAGVGFSNEIPWESVHLFWTDERCVSPESDESNFGTAYRAFLHAISIPEENIHRMRGEEDPLTEARRYSGEIQNYLALKGNPNHCFDWVFMGLGMDGHTASLFPGQETL</sequence>
<reference evidence="2" key="1">
    <citation type="submission" date="2018-05" db="EMBL/GenBank/DDBJ databases">
        <authorList>
            <person name="Lanie J.A."/>
            <person name="Ng W.-L."/>
            <person name="Kazmierczak K.M."/>
            <person name="Andrzejewski T.M."/>
            <person name="Davidsen T.M."/>
            <person name="Wayne K.J."/>
            <person name="Tettelin H."/>
            <person name="Glass J.I."/>
            <person name="Rusch D."/>
            <person name="Podicherti R."/>
            <person name="Tsui H.-C.T."/>
            <person name="Winkler M.E."/>
        </authorList>
    </citation>
    <scope>NUCLEOTIDE SEQUENCE</scope>
</reference>
<gene>
    <name evidence="2" type="ORF">METZ01_LOCUS494202</name>
</gene>
<organism evidence="2">
    <name type="scientific">marine metagenome</name>
    <dbReference type="NCBI Taxonomy" id="408172"/>
    <lineage>
        <taxon>unclassified sequences</taxon>
        <taxon>metagenomes</taxon>
        <taxon>ecological metagenomes</taxon>
    </lineage>
</organism>
<dbReference type="InterPro" id="IPR006148">
    <property type="entry name" value="Glc/Gal-6P_isomerase"/>
</dbReference>
<accession>A0A383DBW9</accession>
<dbReference type="Gene3D" id="3.40.50.1360">
    <property type="match status" value="1"/>
</dbReference>
<feature type="non-terminal residue" evidence="2">
    <location>
        <position position="1"/>
    </location>
</feature>
<evidence type="ECO:0000259" key="1">
    <source>
        <dbReference type="Pfam" id="PF01182"/>
    </source>
</evidence>
<evidence type="ECO:0000313" key="2">
    <source>
        <dbReference type="EMBL" id="SVE41348.1"/>
    </source>
</evidence>
<dbReference type="GO" id="GO:0005975">
    <property type="term" value="P:carbohydrate metabolic process"/>
    <property type="evidence" value="ECO:0007669"/>
    <property type="project" value="InterPro"/>
</dbReference>
<proteinExistence type="predicted"/>
<name>A0A383DBW9_9ZZZZ</name>
<dbReference type="PANTHER" id="PTHR11054:SF0">
    <property type="entry name" value="6-PHOSPHOGLUCONOLACTONASE"/>
    <property type="match status" value="1"/>
</dbReference>
<dbReference type="PANTHER" id="PTHR11054">
    <property type="entry name" value="6-PHOSPHOGLUCONOLACTONASE"/>
    <property type="match status" value="1"/>
</dbReference>